<feature type="region of interest" description="Disordered" evidence="1">
    <location>
        <begin position="110"/>
        <end position="133"/>
    </location>
</feature>
<organism evidence="2 3">
    <name type="scientific">Cyanidiococcus yangmingshanensis</name>
    <dbReference type="NCBI Taxonomy" id="2690220"/>
    <lineage>
        <taxon>Eukaryota</taxon>
        <taxon>Rhodophyta</taxon>
        <taxon>Bangiophyceae</taxon>
        <taxon>Cyanidiales</taxon>
        <taxon>Cyanidiaceae</taxon>
        <taxon>Cyanidiococcus</taxon>
    </lineage>
</organism>
<name>A0A7J7ICL3_9RHOD</name>
<comment type="caution">
    <text evidence="2">The sequence shown here is derived from an EMBL/GenBank/DDBJ whole genome shotgun (WGS) entry which is preliminary data.</text>
</comment>
<keyword evidence="3" id="KW-1185">Reference proteome</keyword>
<gene>
    <name evidence="2" type="ORF">F1559_001338</name>
</gene>
<feature type="compositionally biased region" description="Basic and acidic residues" evidence="1">
    <location>
        <begin position="110"/>
        <end position="119"/>
    </location>
</feature>
<protein>
    <submittedName>
        <fullName evidence="2">Uncharacterized protein</fullName>
    </submittedName>
</protein>
<evidence type="ECO:0000256" key="1">
    <source>
        <dbReference type="SAM" id="MobiDB-lite"/>
    </source>
</evidence>
<dbReference type="EMBL" id="VWRR01000017">
    <property type="protein sequence ID" value="KAF6000846.1"/>
    <property type="molecule type" value="Genomic_DNA"/>
</dbReference>
<reference evidence="2 3" key="1">
    <citation type="journal article" date="2020" name="J. Phycol.">
        <title>Comparative genome analysis reveals Cyanidiococcus gen. nov., a new extremophilic red algal genus sister to Cyanidioschyzon (Cyanidioschyzonaceae, Rhodophyta).</title>
        <authorList>
            <person name="Liu S.-L."/>
            <person name="Chiang Y.-R."/>
            <person name="Yoon H.S."/>
            <person name="Fu H.-Y."/>
        </authorList>
    </citation>
    <scope>NUCLEOTIDE SEQUENCE [LARGE SCALE GENOMIC DNA]</scope>
    <source>
        <strain evidence="2 3">THAL066</strain>
    </source>
</reference>
<dbReference type="Proteomes" id="UP000530660">
    <property type="component" value="Unassembled WGS sequence"/>
</dbReference>
<accession>A0A7J7ICL3</accession>
<evidence type="ECO:0000313" key="3">
    <source>
        <dbReference type="Proteomes" id="UP000530660"/>
    </source>
</evidence>
<sequence length="133" mass="15339">MDERIPLAEQVRFCEARWFRETREQAIAGDQPSMLLLAEMLAEGYGCLQSPRTRLQQEVYFLRLYFLQRCGTASLAQLEALVSSSEQTEGSLLRALELYREARRRLAHHDEVTPLDQKRRPAQAHAALKPLEP</sequence>
<evidence type="ECO:0000313" key="2">
    <source>
        <dbReference type="EMBL" id="KAF6000846.1"/>
    </source>
</evidence>
<dbReference type="OrthoDB" id="2384430at2759"/>
<proteinExistence type="predicted"/>
<dbReference type="AlphaFoldDB" id="A0A7J7ICL3"/>